<organism evidence="1 2">
    <name type="scientific">Amylocarpus encephaloides</name>
    <dbReference type="NCBI Taxonomy" id="45428"/>
    <lineage>
        <taxon>Eukaryota</taxon>
        <taxon>Fungi</taxon>
        <taxon>Dikarya</taxon>
        <taxon>Ascomycota</taxon>
        <taxon>Pezizomycotina</taxon>
        <taxon>Leotiomycetes</taxon>
        <taxon>Helotiales</taxon>
        <taxon>Helotiales incertae sedis</taxon>
        <taxon>Amylocarpus</taxon>
    </lineage>
</organism>
<accession>A0A9P7YI80</accession>
<dbReference type="AlphaFoldDB" id="A0A9P7YI80"/>
<protein>
    <submittedName>
        <fullName evidence="1">Uncharacterized protein</fullName>
    </submittedName>
</protein>
<keyword evidence="2" id="KW-1185">Reference proteome</keyword>
<gene>
    <name evidence="1" type="ORF">BJ875DRAFT_543269</name>
</gene>
<comment type="caution">
    <text evidence="1">The sequence shown here is derived from an EMBL/GenBank/DDBJ whole genome shotgun (WGS) entry which is preliminary data.</text>
</comment>
<dbReference type="Proteomes" id="UP000824998">
    <property type="component" value="Unassembled WGS sequence"/>
</dbReference>
<sequence>MPTSAILITTLGLTGGALGHIIYTYNQSSLRVARQAEDFANREGTMTEEVEIQVQVKLRGELIRQSLGGSVGLQVRGVPRAELQTQFEDNPVIMSQIEREARYCVRRVLMPQARTEIRAEMKREIRTELVRSGRDVALLAEAMRDMRAEVKINLRLELRSAAQRELRLELRGEVRREMRSEMREEVGRYALRNEVKRDLKSKLKYEMERQLRNEAQAATNSALFETTTSSLRSAAKEDDKETMEGFLTSIWTESTVTAGTKNR</sequence>
<reference evidence="1" key="1">
    <citation type="journal article" date="2021" name="IMA Fungus">
        <title>Genomic characterization of three marine fungi, including Emericellopsis atlantica sp. nov. with signatures of a generalist lifestyle and marine biomass degradation.</title>
        <authorList>
            <person name="Hagestad O.C."/>
            <person name="Hou L."/>
            <person name="Andersen J.H."/>
            <person name="Hansen E.H."/>
            <person name="Altermark B."/>
            <person name="Li C."/>
            <person name="Kuhnert E."/>
            <person name="Cox R.J."/>
            <person name="Crous P.W."/>
            <person name="Spatafora J.W."/>
            <person name="Lail K."/>
            <person name="Amirebrahimi M."/>
            <person name="Lipzen A."/>
            <person name="Pangilinan J."/>
            <person name="Andreopoulos W."/>
            <person name="Hayes R.D."/>
            <person name="Ng V."/>
            <person name="Grigoriev I.V."/>
            <person name="Jackson S.A."/>
            <person name="Sutton T.D.S."/>
            <person name="Dobson A.D.W."/>
            <person name="Rama T."/>
        </authorList>
    </citation>
    <scope>NUCLEOTIDE SEQUENCE</scope>
    <source>
        <strain evidence="1">TRa018bII</strain>
    </source>
</reference>
<evidence type="ECO:0000313" key="2">
    <source>
        <dbReference type="Proteomes" id="UP000824998"/>
    </source>
</evidence>
<evidence type="ECO:0000313" key="1">
    <source>
        <dbReference type="EMBL" id="KAG9234007.1"/>
    </source>
</evidence>
<name>A0A9P7YI80_9HELO</name>
<dbReference type="OrthoDB" id="3562489at2759"/>
<dbReference type="EMBL" id="MU251478">
    <property type="protein sequence ID" value="KAG9234007.1"/>
    <property type="molecule type" value="Genomic_DNA"/>
</dbReference>
<proteinExistence type="predicted"/>